<dbReference type="SUPFAM" id="SSF52540">
    <property type="entry name" value="P-loop containing nucleoside triphosphate hydrolases"/>
    <property type="match status" value="1"/>
</dbReference>
<gene>
    <name evidence="6" type="ORF">JFN88_15205</name>
</gene>
<dbReference type="Pfam" id="PF00005">
    <property type="entry name" value="ABC_tran"/>
    <property type="match status" value="1"/>
</dbReference>
<dbReference type="GO" id="GO:0016887">
    <property type="term" value="F:ATP hydrolysis activity"/>
    <property type="evidence" value="ECO:0007669"/>
    <property type="project" value="InterPro"/>
</dbReference>
<dbReference type="CDD" id="cd03230">
    <property type="entry name" value="ABC_DR_subfamily_A"/>
    <property type="match status" value="1"/>
</dbReference>
<organism evidence="6 7">
    <name type="scientific">Paenibacillus roseus</name>
    <dbReference type="NCBI Taxonomy" id="2798579"/>
    <lineage>
        <taxon>Bacteria</taxon>
        <taxon>Bacillati</taxon>
        <taxon>Bacillota</taxon>
        <taxon>Bacilli</taxon>
        <taxon>Bacillales</taxon>
        <taxon>Paenibacillaceae</taxon>
        <taxon>Paenibacillus</taxon>
    </lineage>
</organism>
<keyword evidence="3" id="KW-0547">Nucleotide-binding</keyword>
<accession>A0A934J0G6</accession>
<dbReference type="PANTHER" id="PTHR42711:SF5">
    <property type="entry name" value="ABC TRANSPORTER ATP-BINDING PROTEIN NATA"/>
    <property type="match status" value="1"/>
</dbReference>
<proteinExistence type="inferred from homology"/>
<feature type="domain" description="ABC transporter" evidence="5">
    <location>
        <begin position="1"/>
        <end position="116"/>
    </location>
</feature>
<evidence type="ECO:0000256" key="4">
    <source>
        <dbReference type="ARBA" id="ARBA00022840"/>
    </source>
</evidence>
<dbReference type="PROSITE" id="PS00211">
    <property type="entry name" value="ABC_TRANSPORTER_1"/>
    <property type="match status" value="1"/>
</dbReference>
<dbReference type="InterPro" id="IPR017871">
    <property type="entry name" value="ABC_transporter-like_CS"/>
</dbReference>
<dbReference type="GO" id="GO:0005524">
    <property type="term" value="F:ATP binding"/>
    <property type="evidence" value="ECO:0007669"/>
    <property type="project" value="UniProtKB-KW"/>
</dbReference>
<keyword evidence="2" id="KW-0813">Transport</keyword>
<protein>
    <submittedName>
        <fullName evidence="6">ABC transporter ATP-binding protein</fullName>
    </submittedName>
</protein>
<comment type="caution">
    <text evidence="6">The sequence shown here is derived from an EMBL/GenBank/DDBJ whole genome shotgun (WGS) entry which is preliminary data.</text>
</comment>
<dbReference type="RefSeq" id="WP_199020123.1">
    <property type="nucleotide sequence ID" value="NZ_JAELUP010000077.1"/>
</dbReference>
<reference evidence="6" key="1">
    <citation type="submission" date="2020-12" db="EMBL/GenBank/DDBJ databases">
        <authorList>
            <person name="Huq M.A."/>
        </authorList>
    </citation>
    <scope>NUCLEOTIDE SEQUENCE</scope>
    <source>
        <strain evidence="6">MAHUQ-46</strain>
    </source>
</reference>
<evidence type="ECO:0000259" key="5">
    <source>
        <dbReference type="Pfam" id="PF00005"/>
    </source>
</evidence>
<dbReference type="InterPro" id="IPR003439">
    <property type="entry name" value="ABC_transporter-like_ATP-bd"/>
</dbReference>
<keyword evidence="7" id="KW-1185">Reference proteome</keyword>
<evidence type="ECO:0000313" key="6">
    <source>
        <dbReference type="EMBL" id="MBJ6362581.1"/>
    </source>
</evidence>
<dbReference type="EMBL" id="JAELUP010000077">
    <property type="protein sequence ID" value="MBJ6362581.1"/>
    <property type="molecule type" value="Genomic_DNA"/>
</dbReference>
<dbReference type="Proteomes" id="UP000640274">
    <property type="component" value="Unassembled WGS sequence"/>
</dbReference>
<dbReference type="Gene3D" id="3.40.50.300">
    <property type="entry name" value="P-loop containing nucleotide triphosphate hydrolases"/>
    <property type="match status" value="1"/>
</dbReference>
<sequence length="266" mass="30176">MKLMLGLISPTEGNIYIQNKSIKDNRGNMGIGYLPENIVFPELLTVTETLKNFALTRRVPHSKFIERINTYFQMFGISDSSKALTKNLSKGMRQKVGLIQSLIHDPDILIYDEPTTGLDPISRNNFFNLIKELKERGKTFIISSHNTEEIESICDDVVFFDHSKTIGQISDVSKVTGTDFVVRYDSNNSSLSIEQLSTYKPCIHYMDSKKIIIKNSQNKSMQEIIESLTSLGVMVESIEKQKSKIDDKYIEFLNNTKVGGLNESDN</sequence>
<evidence type="ECO:0000313" key="7">
    <source>
        <dbReference type="Proteomes" id="UP000640274"/>
    </source>
</evidence>
<keyword evidence="4 6" id="KW-0067">ATP-binding</keyword>
<dbReference type="AlphaFoldDB" id="A0A934J0G6"/>
<dbReference type="InterPro" id="IPR027417">
    <property type="entry name" value="P-loop_NTPase"/>
</dbReference>
<evidence type="ECO:0000256" key="3">
    <source>
        <dbReference type="ARBA" id="ARBA00022741"/>
    </source>
</evidence>
<name>A0A934J0G6_9BACL</name>
<evidence type="ECO:0000256" key="2">
    <source>
        <dbReference type="ARBA" id="ARBA00022448"/>
    </source>
</evidence>
<evidence type="ECO:0000256" key="1">
    <source>
        <dbReference type="ARBA" id="ARBA00005417"/>
    </source>
</evidence>
<dbReference type="InterPro" id="IPR050763">
    <property type="entry name" value="ABC_transporter_ATP-binding"/>
</dbReference>
<comment type="similarity">
    <text evidence="1">Belongs to the ABC transporter superfamily.</text>
</comment>
<dbReference type="PANTHER" id="PTHR42711">
    <property type="entry name" value="ABC TRANSPORTER ATP-BINDING PROTEIN"/>
    <property type="match status" value="1"/>
</dbReference>